<feature type="transmembrane region" description="Helical" evidence="7">
    <location>
        <begin position="98"/>
        <end position="115"/>
    </location>
</feature>
<protein>
    <submittedName>
        <fullName evidence="8">DoxX family protein</fullName>
    </submittedName>
</protein>
<dbReference type="InterPro" id="IPR051907">
    <property type="entry name" value="DoxX-like_oxidoreductase"/>
</dbReference>
<name>A0AA48MC63_9BACL</name>
<proteinExistence type="inferred from homology"/>
<dbReference type="Pfam" id="PF07681">
    <property type="entry name" value="DoxX"/>
    <property type="match status" value="1"/>
</dbReference>
<gene>
    <name evidence="8" type="primary">doxX</name>
    <name evidence="8" type="ORF">BSPP4475_15835</name>
</gene>
<evidence type="ECO:0000256" key="6">
    <source>
        <dbReference type="ARBA" id="ARBA00023136"/>
    </source>
</evidence>
<dbReference type="AlphaFoldDB" id="A0AA48MC63"/>
<dbReference type="Proteomes" id="UP001189619">
    <property type="component" value="Chromosome"/>
</dbReference>
<evidence type="ECO:0000256" key="3">
    <source>
        <dbReference type="ARBA" id="ARBA00022475"/>
    </source>
</evidence>
<keyword evidence="5 7" id="KW-1133">Transmembrane helix</keyword>
<evidence type="ECO:0000256" key="7">
    <source>
        <dbReference type="SAM" id="Phobius"/>
    </source>
</evidence>
<evidence type="ECO:0000256" key="4">
    <source>
        <dbReference type="ARBA" id="ARBA00022692"/>
    </source>
</evidence>
<comment type="subcellular location">
    <subcellularLocation>
        <location evidence="1">Cell membrane</location>
        <topology evidence="1">Multi-pass membrane protein</topology>
    </subcellularLocation>
</comment>
<evidence type="ECO:0000313" key="9">
    <source>
        <dbReference type="Proteomes" id="UP001189619"/>
    </source>
</evidence>
<dbReference type="InterPro" id="IPR032808">
    <property type="entry name" value="DoxX"/>
</dbReference>
<evidence type="ECO:0000313" key="8">
    <source>
        <dbReference type="EMBL" id="CAJ1003793.1"/>
    </source>
</evidence>
<sequence length="135" mass="14453">MREKAAFVVLRMVTGLIFFAHGLQKLQKGLGVVAEWFGSVGLPTWLAYLVTLAEVLGGMALVIGLAVRPASLLLAVIMVGAIVTVKWSNGLIGANGAGGYELDLILLAVTMYLAVTQREDQGGKPCDPRFRLKNR</sequence>
<dbReference type="KEGG" id="bayd:BSPP4475_15835"/>
<feature type="transmembrane region" description="Helical" evidence="7">
    <location>
        <begin position="72"/>
        <end position="92"/>
    </location>
</feature>
<dbReference type="GO" id="GO:0005886">
    <property type="term" value="C:plasma membrane"/>
    <property type="evidence" value="ECO:0007669"/>
    <property type="project" value="UniProtKB-SubCell"/>
</dbReference>
<dbReference type="RefSeq" id="WP_304414599.1">
    <property type="nucleotide sequence ID" value="NZ_OY569118.1"/>
</dbReference>
<feature type="transmembrane region" description="Helical" evidence="7">
    <location>
        <begin position="46"/>
        <end position="65"/>
    </location>
</feature>
<dbReference type="PANTHER" id="PTHR33452">
    <property type="entry name" value="OXIDOREDUCTASE CATD-RELATED"/>
    <property type="match status" value="1"/>
</dbReference>
<keyword evidence="9" id="KW-1185">Reference proteome</keyword>
<evidence type="ECO:0000256" key="1">
    <source>
        <dbReference type="ARBA" id="ARBA00004651"/>
    </source>
</evidence>
<dbReference type="EMBL" id="OY569118">
    <property type="protein sequence ID" value="CAJ1003793.1"/>
    <property type="molecule type" value="Genomic_DNA"/>
</dbReference>
<reference evidence="8" key="1">
    <citation type="submission" date="2023-07" db="EMBL/GenBank/DDBJ databases">
        <authorList>
            <person name="Ivanov I."/>
            <person name="Teneva D."/>
            <person name="Stoikov I."/>
        </authorList>
    </citation>
    <scope>NUCLEOTIDE SEQUENCE</scope>
    <source>
        <strain evidence="8">4475</strain>
    </source>
</reference>
<comment type="similarity">
    <text evidence="2">Belongs to the DoxX family.</text>
</comment>
<dbReference type="PANTHER" id="PTHR33452:SF1">
    <property type="entry name" value="INNER MEMBRANE PROTEIN YPHA-RELATED"/>
    <property type="match status" value="1"/>
</dbReference>
<keyword evidence="3" id="KW-1003">Cell membrane</keyword>
<evidence type="ECO:0000256" key="2">
    <source>
        <dbReference type="ARBA" id="ARBA00006679"/>
    </source>
</evidence>
<evidence type="ECO:0000256" key="5">
    <source>
        <dbReference type="ARBA" id="ARBA00022989"/>
    </source>
</evidence>
<keyword evidence="4 7" id="KW-0812">Transmembrane</keyword>
<keyword evidence="6 7" id="KW-0472">Membrane</keyword>
<accession>A0AA48MC63</accession>
<organism evidence="8 9">
    <name type="scientific">Brevibacillus aydinogluensis</name>
    <dbReference type="NCBI Taxonomy" id="927786"/>
    <lineage>
        <taxon>Bacteria</taxon>
        <taxon>Bacillati</taxon>
        <taxon>Bacillota</taxon>
        <taxon>Bacilli</taxon>
        <taxon>Bacillales</taxon>
        <taxon>Paenibacillaceae</taxon>
        <taxon>Brevibacillus</taxon>
    </lineage>
</organism>